<dbReference type="SUPFAM" id="SSF52540">
    <property type="entry name" value="P-loop containing nucleoside triphosphate hydrolases"/>
    <property type="match status" value="2"/>
</dbReference>
<dbReference type="CDD" id="cd19481">
    <property type="entry name" value="RecA-like_protease"/>
    <property type="match status" value="1"/>
</dbReference>
<evidence type="ECO:0000313" key="5">
    <source>
        <dbReference type="EMBL" id="MDR5897672.1"/>
    </source>
</evidence>
<comment type="caution">
    <text evidence="5">The sequence shown here is derived from an EMBL/GenBank/DDBJ whole genome shotgun (WGS) entry which is preliminary data.</text>
</comment>
<dbReference type="Pfam" id="PF00004">
    <property type="entry name" value="AAA"/>
    <property type="match status" value="2"/>
</dbReference>
<evidence type="ECO:0000256" key="2">
    <source>
        <dbReference type="ARBA" id="ARBA00022741"/>
    </source>
</evidence>
<dbReference type="Gene3D" id="3.40.50.300">
    <property type="entry name" value="P-loop containing nucleotide triphosphate hydrolases"/>
    <property type="match status" value="2"/>
</dbReference>
<gene>
    <name evidence="5" type="ORF">QC823_01500</name>
</gene>
<evidence type="ECO:0000256" key="1">
    <source>
        <dbReference type="ARBA" id="ARBA00006914"/>
    </source>
</evidence>
<dbReference type="Proteomes" id="UP001254564">
    <property type="component" value="Unassembled WGS sequence"/>
</dbReference>
<dbReference type="InterPro" id="IPR003959">
    <property type="entry name" value="ATPase_AAA_core"/>
</dbReference>
<accession>A0ABU1H1Z7</accession>
<organism evidence="5 6">
    <name type="scientific">Vreelandella vilamensis</name>
    <dbReference type="NCBI Taxonomy" id="531309"/>
    <lineage>
        <taxon>Bacteria</taxon>
        <taxon>Pseudomonadati</taxon>
        <taxon>Pseudomonadota</taxon>
        <taxon>Gammaproteobacteria</taxon>
        <taxon>Oceanospirillales</taxon>
        <taxon>Halomonadaceae</taxon>
        <taxon>Vreelandella</taxon>
    </lineage>
</organism>
<dbReference type="InterPro" id="IPR050221">
    <property type="entry name" value="26S_Proteasome_ATPase"/>
</dbReference>
<dbReference type="RefSeq" id="WP_309654599.1">
    <property type="nucleotide sequence ID" value="NZ_JARWAN010000002.1"/>
</dbReference>
<feature type="domain" description="AAA+ ATPase" evidence="4">
    <location>
        <begin position="267"/>
        <end position="408"/>
    </location>
</feature>
<evidence type="ECO:0000259" key="4">
    <source>
        <dbReference type="SMART" id="SM00382"/>
    </source>
</evidence>
<dbReference type="InterPro" id="IPR003593">
    <property type="entry name" value="AAA+_ATPase"/>
</dbReference>
<dbReference type="EMBL" id="JARWAN010000002">
    <property type="protein sequence ID" value="MDR5897672.1"/>
    <property type="molecule type" value="Genomic_DNA"/>
</dbReference>
<keyword evidence="6" id="KW-1185">Reference proteome</keyword>
<protein>
    <submittedName>
        <fullName evidence="5">AAA family ATPase</fullName>
    </submittedName>
</protein>
<reference evidence="5 6" key="1">
    <citation type="submission" date="2023-04" db="EMBL/GenBank/DDBJ databases">
        <title>A long-awaited taxogenomic arrangement of the family Halomonadaceae.</title>
        <authorList>
            <person name="De La Haba R."/>
            <person name="Chuvochina M."/>
            <person name="Wittouck S."/>
            <person name="Arahal D.R."/>
            <person name="Sanchez-Porro C."/>
            <person name="Hugenholtz P."/>
            <person name="Ventosa A."/>
        </authorList>
    </citation>
    <scope>NUCLEOTIDE SEQUENCE [LARGE SCALE GENOMIC DNA]</scope>
    <source>
        <strain evidence="5 6">DSM 21020</strain>
    </source>
</reference>
<keyword evidence="3" id="KW-0067">ATP-binding</keyword>
<dbReference type="PANTHER" id="PTHR23073">
    <property type="entry name" value="26S PROTEASOME REGULATORY SUBUNIT"/>
    <property type="match status" value="1"/>
</dbReference>
<evidence type="ECO:0000256" key="3">
    <source>
        <dbReference type="ARBA" id="ARBA00022840"/>
    </source>
</evidence>
<feature type="domain" description="AAA+ ATPase" evidence="4">
    <location>
        <begin position="513"/>
        <end position="644"/>
    </location>
</feature>
<keyword evidence="2" id="KW-0547">Nucleotide-binding</keyword>
<dbReference type="InterPro" id="IPR027417">
    <property type="entry name" value="P-loop_NTPase"/>
</dbReference>
<dbReference type="SMART" id="SM00382">
    <property type="entry name" value="AAA"/>
    <property type="match status" value="2"/>
</dbReference>
<comment type="similarity">
    <text evidence="1">Belongs to the AAA ATPase family.</text>
</comment>
<proteinExistence type="inferred from homology"/>
<name>A0ABU1H1Z7_9GAMM</name>
<evidence type="ECO:0000313" key="6">
    <source>
        <dbReference type="Proteomes" id="UP001254564"/>
    </source>
</evidence>
<sequence>MIKLPFLSPSMVASESLKSLILDPTMTPYQPILGYWLIEIALMFRWEDVGQQQIELLDCSEFLHVTGIDEGVGDEFVEKSSTIRGARQKTRRLLKRRLARMSDHELPEDLPLFNNITLLGDLLHLSDADKAILVFATAMSAFSDFSTALLCGGPSPVTAAEFCRVLGHITGLPAKQLERSIAKDGLLVESGLVEVEPGVQGIDDKIDLIEGLDEVLLTAHNDVEEIVNHFIRRVEPGTLTLANYPHLQHDAHLLQDYLSAAISKSVTGTNIFLYGPPGVGKTEFAAALAIAIDAELYEVAFNHNDGSPLKGQSRLRAYHFCQNLLAHKNNALLLFDEVEDVFGGGENALFESLFGDSGTGKADTGKASVNRTLEKNRTPAVWIANQVQQIDPAFRRRFDYAVGFPVPPKAVRCEIIKYHLAQFQPTDAWIDALANNEQITPAQFERAAKVAAISGQNSATARKTVERVLDQSSRLLGQRNLPRRPKSATGFDLRYLNTTLDVTPLIEGLRKTLSGTFCFYGPPGTGKTQLAHYIADAVGVTPLVRRASDLISPYVGETEMNIASMFSEAREQDAALILDEADSFLGDRKGGTHSWEVTQVNEFLTQMEAFDGIFICTTNLLDRLDQASLRRFMFKVRFDYLTPGQSADLFEESVHQLGWTDGLNGCRDRITALSGLTPGDFAVVARQQSLLVSEKSDAKVLFNALKEELALKNMGGRPMGFAANL</sequence>